<keyword evidence="2 9" id="KW-0732">Signal</keyword>
<evidence type="ECO:0000256" key="2">
    <source>
        <dbReference type="ARBA" id="ARBA00022729"/>
    </source>
</evidence>
<dbReference type="InterPro" id="IPR006693">
    <property type="entry name" value="AB_hydrolase_lipase"/>
</dbReference>
<keyword evidence="3 7" id="KW-0378">Hydrolase</keyword>
<dbReference type="InterPro" id="IPR029058">
    <property type="entry name" value="AB_hydrolase_fold"/>
</dbReference>
<feature type="active site" description="Charge relay system" evidence="8">
    <location>
        <position position="362"/>
    </location>
</feature>
<feature type="chain" id="PRO_5040241100" description="Lipase" evidence="9">
    <location>
        <begin position="19"/>
        <end position="386"/>
    </location>
</feature>
<evidence type="ECO:0000256" key="7">
    <source>
        <dbReference type="PIRNR" id="PIRNR000862"/>
    </source>
</evidence>
<dbReference type="Proteomes" id="UP001154078">
    <property type="component" value="Chromosome 3"/>
</dbReference>
<evidence type="ECO:0000256" key="9">
    <source>
        <dbReference type="SAM" id="SignalP"/>
    </source>
</evidence>
<dbReference type="SUPFAM" id="SSF53474">
    <property type="entry name" value="alpha/beta-Hydrolases"/>
    <property type="match status" value="1"/>
</dbReference>
<evidence type="ECO:0000256" key="6">
    <source>
        <dbReference type="ARBA" id="ARBA00023180"/>
    </source>
</evidence>
<keyword evidence="6" id="KW-0325">Glycoprotein</keyword>
<dbReference type="PANTHER" id="PTHR11005">
    <property type="entry name" value="LYSOSOMAL ACID LIPASE-RELATED"/>
    <property type="match status" value="1"/>
</dbReference>
<evidence type="ECO:0000313" key="12">
    <source>
        <dbReference type="Proteomes" id="UP001154078"/>
    </source>
</evidence>
<feature type="active site" description="Nucleophile" evidence="8">
    <location>
        <position position="158"/>
    </location>
</feature>
<dbReference type="EMBL" id="OV121134">
    <property type="protein sequence ID" value="CAH0552822.1"/>
    <property type="molecule type" value="Genomic_DNA"/>
</dbReference>
<dbReference type="GO" id="GO:0016788">
    <property type="term" value="F:hydrolase activity, acting on ester bonds"/>
    <property type="evidence" value="ECO:0007669"/>
    <property type="project" value="InterPro"/>
</dbReference>
<dbReference type="AlphaFoldDB" id="A0A9P0FGU6"/>
<accession>A0A9P0FGU6</accession>
<sequence>MFFILLVFVMFANFMVNALIDPIDLIKSHSYPAERHFAVTDDGYIITIHRISRGKHLNKTGPPVLLGHGTGSSSADFLNAGPERGLGYILADSGFDVWIGNSRGNSYSTNHIKYNSEREAKAFYNFSFHDIGYYDYPAQIDYVLNVTGKSKLYFIGHSQGGTAYYVMGSTRTDYNNKIRLAVLLGAPAIMKNTPQKLFRIFADVIFDVEDLANLMGLYHIPFLESQRMFAYKFCSLPKNHKLCQDFMYLFLGFEDNEQNNMGKTFKFFLSTPSDFSLKTLLHFGQIIKSETFRQYDYRPEGNLRQYGAIEPPIYNLSLIISPLALFCGKNDASLNLKDVEIMEKLLPNVVYKYIVPWNKFNHGDFVLATDVVNLLYNDLIRILKMY</sequence>
<keyword evidence="5" id="KW-0443">Lipid metabolism</keyword>
<feature type="active site" description="Charge relay system" evidence="8">
    <location>
        <position position="331"/>
    </location>
</feature>
<dbReference type="Pfam" id="PF04083">
    <property type="entry name" value="Abhydro_lipase"/>
    <property type="match status" value="1"/>
</dbReference>
<organism evidence="11 12">
    <name type="scientific">Brassicogethes aeneus</name>
    <name type="common">Rape pollen beetle</name>
    <name type="synonym">Meligethes aeneus</name>
    <dbReference type="NCBI Taxonomy" id="1431903"/>
    <lineage>
        <taxon>Eukaryota</taxon>
        <taxon>Metazoa</taxon>
        <taxon>Ecdysozoa</taxon>
        <taxon>Arthropoda</taxon>
        <taxon>Hexapoda</taxon>
        <taxon>Insecta</taxon>
        <taxon>Pterygota</taxon>
        <taxon>Neoptera</taxon>
        <taxon>Endopterygota</taxon>
        <taxon>Coleoptera</taxon>
        <taxon>Polyphaga</taxon>
        <taxon>Cucujiformia</taxon>
        <taxon>Nitidulidae</taxon>
        <taxon>Meligethinae</taxon>
        <taxon>Brassicogethes</taxon>
    </lineage>
</organism>
<evidence type="ECO:0000256" key="3">
    <source>
        <dbReference type="ARBA" id="ARBA00022801"/>
    </source>
</evidence>
<evidence type="ECO:0000256" key="1">
    <source>
        <dbReference type="ARBA" id="ARBA00010701"/>
    </source>
</evidence>
<evidence type="ECO:0000313" key="11">
    <source>
        <dbReference type="EMBL" id="CAH0552822.1"/>
    </source>
</evidence>
<evidence type="ECO:0000256" key="8">
    <source>
        <dbReference type="PIRSR" id="PIRSR000862-1"/>
    </source>
</evidence>
<feature type="signal peptide" evidence="9">
    <location>
        <begin position="1"/>
        <end position="18"/>
    </location>
</feature>
<dbReference type="OrthoDB" id="9974421at2759"/>
<comment type="similarity">
    <text evidence="1 7">Belongs to the AB hydrolase superfamily. Lipase family.</text>
</comment>
<keyword evidence="4 7" id="KW-0442">Lipid degradation</keyword>
<feature type="domain" description="Partial AB-hydrolase lipase" evidence="10">
    <location>
        <begin position="24"/>
        <end position="79"/>
    </location>
</feature>
<dbReference type="PIRSF" id="PIRSF000862">
    <property type="entry name" value="Steryl_ester_lip"/>
    <property type="match status" value="1"/>
</dbReference>
<dbReference type="FunFam" id="3.40.50.1820:FF:000057">
    <property type="entry name" value="Lipase"/>
    <property type="match status" value="1"/>
</dbReference>
<evidence type="ECO:0000256" key="4">
    <source>
        <dbReference type="ARBA" id="ARBA00022963"/>
    </source>
</evidence>
<reference evidence="11" key="1">
    <citation type="submission" date="2021-12" db="EMBL/GenBank/DDBJ databases">
        <authorList>
            <person name="King R."/>
        </authorList>
    </citation>
    <scope>NUCLEOTIDE SEQUENCE</scope>
</reference>
<keyword evidence="12" id="KW-1185">Reference proteome</keyword>
<evidence type="ECO:0000256" key="5">
    <source>
        <dbReference type="ARBA" id="ARBA00023098"/>
    </source>
</evidence>
<name>A0A9P0FGU6_BRAAE</name>
<dbReference type="InterPro" id="IPR025483">
    <property type="entry name" value="Lipase_euk"/>
</dbReference>
<proteinExistence type="inferred from homology"/>
<evidence type="ECO:0000259" key="10">
    <source>
        <dbReference type="Pfam" id="PF04083"/>
    </source>
</evidence>
<dbReference type="Gene3D" id="3.40.50.1820">
    <property type="entry name" value="alpha/beta hydrolase"/>
    <property type="match status" value="1"/>
</dbReference>
<protein>
    <recommendedName>
        <fullName evidence="7">Lipase</fullName>
    </recommendedName>
</protein>
<dbReference type="GO" id="GO:0016042">
    <property type="term" value="P:lipid catabolic process"/>
    <property type="evidence" value="ECO:0007669"/>
    <property type="project" value="UniProtKB-KW"/>
</dbReference>
<gene>
    <name evidence="11" type="ORF">MELIAE_LOCUS4968</name>
</gene>